<comment type="caution">
    <text evidence="1">The sequence shown here is derived from an EMBL/GenBank/DDBJ whole genome shotgun (WGS) entry which is preliminary data.</text>
</comment>
<proteinExistence type="predicted"/>
<evidence type="ECO:0000313" key="2">
    <source>
        <dbReference type="Proteomes" id="UP000692954"/>
    </source>
</evidence>
<name>A0A8S1K917_9CILI</name>
<keyword evidence="2" id="KW-1185">Reference proteome</keyword>
<protein>
    <submittedName>
        <fullName evidence="1">Uncharacterized protein</fullName>
    </submittedName>
</protein>
<accession>A0A8S1K917</accession>
<dbReference type="EMBL" id="CAJJDN010000006">
    <property type="protein sequence ID" value="CAD8052100.1"/>
    <property type="molecule type" value="Genomic_DNA"/>
</dbReference>
<dbReference type="AlphaFoldDB" id="A0A8S1K917"/>
<sequence>MESLKFEQSKNYIQLKINLVSLWQVLKDYKHRINLFQNTTFYQIIQKKQQYYQSRYYLQRIKFQRTLCCKNLKKDLFMEIKSLKLFCLKNFESKEQFLQSKYIKKKQKELYSFVIQKLYSQNNSRNLPDLQNGQIGIKNNSQTSPCYGQKKQYKIQIESLKGENLAILKTEFQV</sequence>
<evidence type="ECO:0000313" key="1">
    <source>
        <dbReference type="EMBL" id="CAD8052100.1"/>
    </source>
</evidence>
<dbReference type="Proteomes" id="UP000692954">
    <property type="component" value="Unassembled WGS sequence"/>
</dbReference>
<reference evidence="1" key="1">
    <citation type="submission" date="2021-01" db="EMBL/GenBank/DDBJ databases">
        <authorList>
            <consortium name="Genoscope - CEA"/>
            <person name="William W."/>
        </authorList>
    </citation>
    <scope>NUCLEOTIDE SEQUENCE</scope>
</reference>
<gene>
    <name evidence="1" type="ORF">PSON_ATCC_30995.1.T0060283</name>
</gene>
<organism evidence="1 2">
    <name type="scientific">Paramecium sonneborni</name>
    <dbReference type="NCBI Taxonomy" id="65129"/>
    <lineage>
        <taxon>Eukaryota</taxon>
        <taxon>Sar</taxon>
        <taxon>Alveolata</taxon>
        <taxon>Ciliophora</taxon>
        <taxon>Intramacronucleata</taxon>
        <taxon>Oligohymenophorea</taxon>
        <taxon>Peniculida</taxon>
        <taxon>Parameciidae</taxon>
        <taxon>Paramecium</taxon>
    </lineage>
</organism>